<protein>
    <submittedName>
        <fullName evidence="2">Protein asteroid 1</fullName>
    </submittedName>
</protein>
<dbReference type="PANTHER" id="PTHR15665:SF1">
    <property type="entry name" value="PROTEIN ASTEROID HOMOLOG 1"/>
    <property type="match status" value="1"/>
</dbReference>
<organism evidence="2 3">
    <name type="scientific">Portunus trituberculatus</name>
    <name type="common">Swimming crab</name>
    <name type="synonym">Neptunus trituberculatus</name>
    <dbReference type="NCBI Taxonomy" id="210409"/>
    <lineage>
        <taxon>Eukaryota</taxon>
        <taxon>Metazoa</taxon>
        <taxon>Ecdysozoa</taxon>
        <taxon>Arthropoda</taxon>
        <taxon>Crustacea</taxon>
        <taxon>Multicrustacea</taxon>
        <taxon>Malacostraca</taxon>
        <taxon>Eumalacostraca</taxon>
        <taxon>Eucarida</taxon>
        <taxon>Decapoda</taxon>
        <taxon>Pleocyemata</taxon>
        <taxon>Brachyura</taxon>
        <taxon>Eubrachyura</taxon>
        <taxon>Portunoidea</taxon>
        <taxon>Portunidae</taxon>
        <taxon>Portuninae</taxon>
        <taxon>Portunus</taxon>
    </lineage>
</organism>
<dbReference type="EMBL" id="VSRR010002111">
    <property type="protein sequence ID" value="MPC29654.1"/>
    <property type="molecule type" value="Genomic_DNA"/>
</dbReference>
<dbReference type="PANTHER" id="PTHR15665">
    <property type="entry name" value="ASTEROID PROTEIN"/>
    <property type="match status" value="1"/>
</dbReference>
<proteinExistence type="inferred from homology"/>
<dbReference type="Gene3D" id="3.40.50.1010">
    <property type="entry name" value="5'-nuclease"/>
    <property type="match status" value="1"/>
</dbReference>
<reference evidence="2 3" key="1">
    <citation type="submission" date="2019-05" db="EMBL/GenBank/DDBJ databases">
        <title>Another draft genome of Portunus trituberculatus and its Hox gene families provides insights of decapod evolution.</title>
        <authorList>
            <person name="Jeong J.-H."/>
            <person name="Song I."/>
            <person name="Kim S."/>
            <person name="Choi T."/>
            <person name="Kim D."/>
            <person name="Ryu S."/>
            <person name="Kim W."/>
        </authorList>
    </citation>
    <scope>NUCLEOTIDE SEQUENCE [LARGE SCALE GENOMIC DNA]</scope>
    <source>
        <tissue evidence="2">Muscle</tissue>
    </source>
</reference>
<sequence length="167" mass="18999">MDGGQPLDNKKMNTVRERVTNQIQTCLNISPSSQYRLKVFPCMGRDVFVSTLKKMGIVVLQTDFEADLEIAMLAKELGLTVLSNDSDFYMFSVPFVPLSSITYNKVSTGKKKSSNKMFSYINCNLFNQEKFCQTYRNLLEQYQQLPIMFFEKTATTTAAPVPDEQAI</sequence>
<dbReference type="Proteomes" id="UP000324222">
    <property type="component" value="Unassembled WGS sequence"/>
</dbReference>
<accession>A0A5B7EA44</accession>
<evidence type="ECO:0000313" key="2">
    <source>
        <dbReference type="EMBL" id="MPC29654.1"/>
    </source>
</evidence>
<name>A0A5B7EA44_PORTR</name>
<dbReference type="InterPro" id="IPR029060">
    <property type="entry name" value="PIN-like_dom_sf"/>
</dbReference>
<dbReference type="AlphaFoldDB" id="A0A5B7EA44"/>
<evidence type="ECO:0000313" key="3">
    <source>
        <dbReference type="Proteomes" id="UP000324222"/>
    </source>
</evidence>
<evidence type="ECO:0000256" key="1">
    <source>
        <dbReference type="ARBA" id="ARBA00007398"/>
    </source>
</evidence>
<dbReference type="OrthoDB" id="25987at2759"/>
<gene>
    <name evidence="2" type="primary">aste1</name>
    <name evidence="2" type="ORF">E2C01_022899</name>
</gene>
<comment type="caution">
    <text evidence="2">The sequence shown here is derived from an EMBL/GenBank/DDBJ whole genome shotgun (WGS) entry which is preliminary data.</text>
</comment>
<dbReference type="SUPFAM" id="SSF88723">
    <property type="entry name" value="PIN domain-like"/>
    <property type="match status" value="1"/>
</dbReference>
<comment type="similarity">
    <text evidence="1">Belongs to the asteroid family.</text>
</comment>
<keyword evidence="3" id="KW-1185">Reference proteome</keyword>
<dbReference type="InterPro" id="IPR026832">
    <property type="entry name" value="Asteroid"/>
</dbReference>